<dbReference type="EMBL" id="BSYB01000008">
    <property type="protein sequence ID" value="GMG43654.1"/>
    <property type="molecule type" value="Genomic_DNA"/>
</dbReference>
<keyword evidence="1" id="KW-1133">Transmembrane helix</keyword>
<comment type="caution">
    <text evidence="2">The sequence shown here is derived from an EMBL/GenBank/DDBJ whole genome shotgun (WGS) entry which is preliminary data.</text>
</comment>
<reference evidence="2" key="1">
    <citation type="submission" date="2023-04" db="EMBL/GenBank/DDBJ databases">
        <title>Aspergillus oryzae var. brunneus NBRC 4377.</title>
        <authorList>
            <person name="Ichikawa N."/>
            <person name="Sato H."/>
            <person name="Tonouchi N."/>
        </authorList>
    </citation>
    <scope>NUCLEOTIDE SEQUENCE</scope>
    <source>
        <strain evidence="2">NBRC 4377</strain>
    </source>
</reference>
<keyword evidence="1" id="KW-0812">Transmembrane</keyword>
<keyword evidence="3" id="KW-1185">Reference proteome</keyword>
<evidence type="ECO:0000313" key="2">
    <source>
        <dbReference type="EMBL" id="GMG43654.1"/>
    </source>
</evidence>
<evidence type="ECO:0000313" key="3">
    <source>
        <dbReference type="Proteomes" id="UP001165189"/>
    </source>
</evidence>
<proteinExistence type="predicted"/>
<evidence type="ECO:0000256" key="1">
    <source>
        <dbReference type="SAM" id="Phobius"/>
    </source>
</evidence>
<name>A0ABQ6KPA8_ASPOZ</name>
<keyword evidence="1" id="KW-0472">Membrane</keyword>
<gene>
    <name evidence="2" type="ORF">Aory05_000268100</name>
</gene>
<sequence length="261" mass="28522">MQAPGRKKQFTTPKKARANVTCDAGDSRLSLVRHPLSLKYVSSILCIQLETTADTRKVKNILPGPSDSGGSLASLAFGSKDQKWFQSVLSKFGFNGVLATVLSFFLYALYLKFVNHDEKGLQTLIKEKASQYLGKIPGLNKLSFLKGHLPLGKFSKSLIPKATKGALGSIAGSSGGILSKLNPFNWKIFNKRKIAEEEDDMRYQAGEPYGDPEVLAPTLRDDLKAVGLKAGVQDLKVLLDVAKNKGKPIDDRDLTVSRTRI</sequence>
<dbReference type="Proteomes" id="UP001165189">
    <property type="component" value="Unassembled WGS sequence"/>
</dbReference>
<accession>A0ABQ6KPA8</accession>
<feature type="transmembrane region" description="Helical" evidence="1">
    <location>
        <begin position="92"/>
        <end position="110"/>
    </location>
</feature>
<organism evidence="2 3">
    <name type="scientific">Aspergillus oryzae var. brunneus</name>
    <dbReference type="NCBI Taxonomy" id="332754"/>
    <lineage>
        <taxon>Eukaryota</taxon>
        <taxon>Fungi</taxon>
        <taxon>Dikarya</taxon>
        <taxon>Ascomycota</taxon>
        <taxon>Pezizomycotina</taxon>
        <taxon>Eurotiomycetes</taxon>
        <taxon>Eurotiomycetidae</taxon>
        <taxon>Eurotiales</taxon>
        <taxon>Aspergillaceae</taxon>
        <taxon>Aspergillus</taxon>
        <taxon>Aspergillus subgen. Circumdati</taxon>
    </lineage>
</organism>
<protein>
    <submittedName>
        <fullName evidence="2">Unnamed protein product</fullName>
    </submittedName>
</protein>